<feature type="region of interest" description="Disordered" evidence="10">
    <location>
        <begin position="886"/>
        <end position="911"/>
    </location>
</feature>
<evidence type="ECO:0000259" key="13">
    <source>
        <dbReference type="PROSITE" id="PS50929"/>
    </source>
</evidence>
<feature type="transmembrane region" description="Helical" evidence="11">
    <location>
        <begin position="277"/>
        <end position="298"/>
    </location>
</feature>
<keyword evidence="9" id="KW-0325">Glycoprotein</keyword>
<keyword evidence="7 11" id="KW-1133">Transmembrane helix</keyword>
<feature type="domain" description="ABC transporter" evidence="12">
    <location>
        <begin position="633"/>
        <end position="882"/>
    </location>
</feature>
<dbReference type="InterPro" id="IPR036640">
    <property type="entry name" value="ABC1_TM_sf"/>
</dbReference>
<evidence type="ECO:0000256" key="11">
    <source>
        <dbReference type="SAM" id="Phobius"/>
    </source>
</evidence>
<dbReference type="PROSITE" id="PS50929">
    <property type="entry name" value="ABC_TM1F"/>
    <property type="match status" value="2"/>
</dbReference>
<dbReference type="Pfam" id="PF00664">
    <property type="entry name" value="ABC_membrane"/>
    <property type="match status" value="2"/>
</dbReference>
<comment type="caution">
    <text evidence="14">The sequence shown here is derived from an EMBL/GenBank/DDBJ whole genome shotgun (WGS) entry which is preliminary data.</text>
</comment>
<sequence>MAPPPIPSIVWYSGALVITACASALVLSVQRGLYHKRIQLEDNPIEHHLKLDVKRSPHVPYADANRLNRITYLTALLTVLAALDLKADVEQQQQQQQQEANMWYISSSVFIFVSWLYALVLALMSRRYQLPNRWGWVLNVHLCILYCVAWVVSVYKLWLAASLQDLSWIQCLPYLLPVILGLDLAFVTMTVKQGPPFLDEHDREVCNINVESIFGLLYMNWCTKVVQIVSDKKAHVSDKDLPTMTPSFRAHNLFYTFGASRGDNLILRLIKGNSEAIIMQVGLSLFASVLYYAPAFFMNRLLQFLQDYNDGYDFEHPVQYGVLIVLGMGVSIVALGIFVGQQWYYASCAVQAKVRSMLHVEIYRKSLRRRDLSVADAKDKDKDTEAKEDKEEEEDAAAASTGAIVNLMGTDASRIADFSAMWFVIISAPCELAIGIYFLYQLIGTACIYGLLIMVFILPVNHFNSKYFAKTQDRLMKARDKRVSLMTEVLQGIRQIKFFAWETNWEKRVMEARNAELAQLAVTYINGVLFSLVWQGAPILVTLVSFYVFTKVQGNELTAPIAFTVISIFSELRFALNVIPEIMIQSIQAYSSIKRIQKFLDEDEIESAVPQDPHQKVDLSFDKATIGWKASNTSTLDDNNSTEDSFILKEITAKFPNDELSLISGATGAGKTLMLLGLLGEAVLLDGKVACPRVPLADTIESEIGSATADMDPEDWILDRALAYVSQTPWLQNASIRNNILFGLPYIESRYKETLTACALDKDMSILEDGDRTEIGEKGITLSGGQKARVALARAVYSRAKNVLMDDVLSAVDAHTAKHLYEQCLMGPLMKRRTRILVTHHVRLCLKGCGLLVHITGGRASHVGSPAELRESGLLAQIIEEEDQQAEQEVVEEQAQEQAKPLVADQDEDEETAARTLIEEEGRASGAVKFRLYKVYFGMVGKTFFWIIMCMIVFGSRAIEIGESWWVKTWAEAYDRYPIDDVSNSTLASLNAALNPRSYAFGSYLLSGASESMSIAEKPIHSSPSDGQLHLNYYLGVYCLITMSNVIAGSLRYGYLYWGALRANKSLYADLLHRVFRAPLRFFDTTPMGRILNRFSKDFEAVDSKIPTDFMVFWINWLAIISAAVTVCCVLPAFILPMVVVTVVNVLIGIDYVSSSRELKRLDSVTRSPLFSVFTETIAGVATIRAFGATQQFLRTMMECIDANARPFFYTWSVTRWVSVRYSMSSAAINFAACAFTLWNLGKLDVALAGFGLSFVLMFTDSMFWGIRQYTSLEMSFNAIERIVEFMEIDQEAPAITSIRPPPHWPTQGAIEVKDLEVRYAADLDPVLRDLSFTVKPREKIGIVGRTGSGKSTLALSFFRFVEASAGSIVIDGIDIKDLGTQDLRSNLTIIPQDPTLFSGTLRSNMDPFDQFDDASIYAAFRRVHLLPSEEDDQQPSAANSVQEDNSSIQEVNANVFKDLSTMVSEGGKNFSQGQRQLLCLGRALLKRTGIVLMDEATASVDFETDKAIQKTISTEFSDSTILCIAHRLHTVIEYDRILVLDQGRIDEFDNPYTLISNPESSFYKMCRNSGEFDSLYELAKSKHQLVNV</sequence>
<dbReference type="InterPro" id="IPR050173">
    <property type="entry name" value="ABC_transporter_C-like"/>
</dbReference>
<feature type="transmembrane region" description="Helical" evidence="11">
    <location>
        <begin position="136"/>
        <end position="155"/>
    </location>
</feature>
<dbReference type="FunFam" id="3.40.50.300:FF:000565">
    <property type="entry name" value="ABC bile acid transporter"/>
    <property type="match status" value="1"/>
</dbReference>
<feature type="transmembrane region" description="Helical" evidence="11">
    <location>
        <begin position="167"/>
        <end position="187"/>
    </location>
</feature>
<dbReference type="GO" id="GO:0140359">
    <property type="term" value="F:ABC-type transporter activity"/>
    <property type="evidence" value="ECO:0007669"/>
    <property type="project" value="InterPro"/>
</dbReference>
<feature type="transmembrane region" description="Helical" evidence="11">
    <location>
        <begin position="935"/>
        <end position="959"/>
    </location>
</feature>
<evidence type="ECO:0000256" key="2">
    <source>
        <dbReference type="ARBA" id="ARBA00022448"/>
    </source>
</evidence>
<evidence type="ECO:0000256" key="10">
    <source>
        <dbReference type="SAM" id="MobiDB-lite"/>
    </source>
</evidence>
<dbReference type="PROSITE" id="PS00211">
    <property type="entry name" value="ABC_TRANSPORTER_1"/>
    <property type="match status" value="2"/>
</dbReference>
<evidence type="ECO:0000256" key="1">
    <source>
        <dbReference type="ARBA" id="ARBA00004141"/>
    </source>
</evidence>
<proteinExistence type="predicted"/>
<feature type="domain" description="ABC transmembrane type-1" evidence="13">
    <location>
        <begin position="987"/>
        <end position="1275"/>
    </location>
</feature>
<evidence type="ECO:0000256" key="4">
    <source>
        <dbReference type="ARBA" id="ARBA00022737"/>
    </source>
</evidence>
<feature type="transmembrane region" description="Helical" evidence="11">
    <location>
        <begin position="517"/>
        <end position="537"/>
    </location>
</feature>
<feature type="transmembrane region" description="Helical" evidence="11">
    <location>
        <begin position="446"/>
        <end position="469"/>
    </location>
</feature>
<keyword evidence="8 11" id="KW-0472">Membrane</keyword>
<dbReference type="Proteomes" id="UP000469890">
    <property type="component" value="Unassembled WGS sequence"/>
</dbReference>
<dbReference type="GO" id="GO:0005524">
    <property type="term" value="F:ATP binding"/>
    <property type="evidence" value="ECO:0007669"/>
    <property type="project" value="UniProtKB-KW"/>
</dbReference>
<dbReference type="InterPro" id="IPR003593">
    <property type="entry name" value="AAA+_ATPase"/>
</dbReference>
<dbReference type="PROSITE" id="PS50893">
    <property type="entry name" value="ABC_TRANSPORTER_2"/>
    <property type="match status" value="2"/>
</dbReference>
<keyword evidence="5" id="KW-0547">Nucleotide-binding</keyword>
<feature type="transmembrane region" description="Helical" evidence="11">
    <location>
        <begin position="103"/>
        <end position="124"/>
    </location>
</feature>
<dbReference type="PANTHER" id="PTHR24223">
    <property type="entry name" value="ATP-BINDING CASSETTE SUB-FAMILY C"/>
    <property type="match status" value="1"/>
</dbReference>
<keyword evidence="2" id="KW-0813">Transport</keyword>
<accession>A0A8H4BCX9</accession>
<feature type="transmembrane region" description="Helical" evidence="11">
    <location>
        <begin position="67"/>
        <end position="83"/>
    </location>
</feature>
<dbReference type="Pfam" id="PF00005">
    <property type="entry name" value="ABC_tran"/>
    <property type="match status" value="2"/>
</dbReference>
<dbReference type="Gene3D" id="3.40.50.300">
    <property type="entry name" value="P-loop containing nucleotide triphosphate hydrolases"/>
    <property type="match status" value="2"/>
</dbReference>
<keyword evidence="6" id="KW-0067">ATP-binding</keyword>
<evidence type="ECO:0000313" key="14">
    <source>
        <dbReference type="EMBL" id="KAF1799898.1"/>
    </source>
</evidence>
<keyword evidence="4" id="KW-0677">Repeat</keyword>
<feature type="transmembrane region" description="Helical" evidence="11">
    <location>
        <begin position="318"/>
        <end position="339"/>
    </location>
</feature>
<evidence type="ECO:0000256" key="9">
    <source>
        <dbReference type="ARBA" id="ARBA00023180"/>
    </source>
</evidence>
<feature type="domain" description="ABC transmembrane type-1" evidence="13">
    <location>
        <begin position="283"/>
        <end position="588"/>
    </location>
</feature>
<dbReference type="SUPFAM" id="SSF52540">
    <property type="entry name" value="P-loop containing nucleoside triphosphate hydrolases"/>
    <property type="match status" value="2"/>
</dbReference>
<evidence type="ECO:0000256" key="8">
    <source>
        <dbReference type="ARBA" id="ARBA00023136"/>
    </source>
</evidence>
<dbReference type="GO" id="GO:0016887">
    <property type="term" value="F:ATP hydrolysis activity"/>
    <property type="evidence" value="ECO:0007669"/>
    <property type="project" value="InterPro"/>
</dbReference>
<dbReference type="EMBL" id="JAAECE010000006">
    <property type="protein sequence ID" value="KAF1799898.1"/>
    <property type="molecule type" value="Genomic_DNA"/>
</dbReference>
<gene>
    <name evidence="14" type="ORF">FB192DRAFT_1308641</name>
</gene>
<comment type="subcellular location">
    <subcellularLocation>
        <location evidence="1">Membrane</location>
        <topology evidence="1">Multi-pass membrane protein</topology>
    </subcellularLocation>
</comment>
<feature type="domain" description="ABC transporter" evidence="12">
    <location>
        <begin position="1311"/>
        <end position="1568"/>
    </location>
</feature>
<dbReference type="SUPFAM" id="SSF90123">
    <property type="entry name" value="ABC transporter transmembrane region"/>
    <property type="match status" value="2"/>
</dbReference>
<dbReference type="GO" id="GO:0000329">
    <property type="term" value="C:fungal-type vacuole membrane"/>
    <property type="evidence" value="ECO:0007669"/>
    <property type="project" value="TreeGrafter"/>
</dbReference>
<feature type="compositionally biased region" description="Basic and acidic residues" evidence="10">
    <location>
        <begin position="378"/>
        <end position="389"/>
    </location>
</feature>
<dbReference type="PANTHER" id="PTHR24223:SF353">
    <property type="entry name" value="ABC TRANSPORTER ATP-BINDING PROTEIN_PERMEASE VMR1-RELATED"/>
    <property type="match status" value="1"/>
</dbReference>
<feature type="transmembrane region" description="Helical" evidence="11">
    <location>
        <begin position="1033"/>
        <end position="1055"/>
    </location>
</feature>
<dbReference type="FunFam" id="3.40.50.300:FF:000825">
    <property type="entry name" value="ABC bile acid transporter"/>
    <property type="match status" value="1"/>
</dbReference>
<dbReference type="InterPro" id="IPR027417">
    <property type="entry name" value="P-loop_NTPase"/>
</dbReference>
<organism evidence="14 15">
    <name type="scientific">Mucor circinelloides f. lusitanicus</name>
    <name type="common">Mucor racemosus var. lusitanicus</name>
    <dbReference type="NCBI Taxonomy" id="29924"/>
    <lineage>
        <taxon>Eukaryota</taxon>
        <taxon>Fungi</taxon>
        <taxon>Fungi incertae sedis</taxon>
        <taxon>Mucoromycota</taxon>
        <taxon>Mucoromycotina</taxon>
        <taxon>Mucoromycetes</taxon>
        <taxon>Mucorales</taxon>
        <taxon>Mucorineae</taxon>
        <taxon>Mucoraceae</taxon>
        <taxon>Mucor</taxon>
    </lineage>
</organism>
<dbReference type="InterPro" id="IPR003439">
    <property type="entry name" value="ABC_transporter-like_ATP-bd"/>
</dbReference>
<dbReference type="CDD" id="cd18596">
    <property type="entry name" value="ABC_6TM_VMR1_D1_like"/>
    <property type="match status" value="1"/>
</dbReference>
<name>A0A8H4BCX9_MUCCL</name>
<feature type="compositionally biased region" description="Acidic residues" evidence="10">
    <location>
        <begin position="886"/>
        <end position="895"/>
    </location>
</feature>
<evidence type="ECO:0000256" key="7">
    <source>
        <dbReference type="ARBA" id="ARBA00022989"/>
    </source>
</evidence>
<dbReference type="SMART" id="SM00382">
    <property type="entry name" value="AAA"/>
    <property type="match status" value="2"/>
</dbReference>
<protein>
    <submittedName>
        <fullName evidence="14">P-loop containing nucleoside triphosphate hydrolase protein</fullName>
    </submittedName>
</protein>
<feature type="transmembrane region" description="Helical" evidence="11">
    <location>
        <begin position="1222"/>
        <end position="1241"/>
    </location>
</feature>
<evidence type="ECO:0000256" key="5">
    <source>
        <dbReference type="ARBA" id="ARBA00022741"/>
    </source>
</evidence>
<feature type="transmembrane region" description="Helical" evidence="11">
    <location>
        <begin position="1247"/>
        <end position="1267"/>
    </location>
</feature>
<keyword evidence="3 11" id="KW-0812">Transmembrane</keyword>
<feature type="transmembrane region" description="Helical" evidence="11">
    <location>
        <begin position="420"/>
        <end position="440"/>
    </location>
</feature>
<feature type="transmembrane region" description="Helical" evidence="11">
    <location>
        <begin position="6"/>
        <end position="29"/>
    </location>
</feature>
<feature type="transmembrane region" description="Helical" evidence="11">
    <location>
        <begin position="557"/>
        <end position="576"/>
    </location>
</feature>
<dbReference type="Gene3D" id="1.20.1560.10">
    <property type="entry name" value="ABC transporter type 1, transmembrane domain"/>
    <property type="match status" value="2"/>
</dbReference>
<evidence type="ECO:0000313" key="15">
    <source>
        <dbReference type="Proteomes" id="UP000469890"/>
    </source>
</evidence>
<evidence type="ECO:0000256" key="3">
    <source>
        <dbReference type="ARBA" id="ARBA00022692"/>
    </source>
</evidence>
<dbReference type="CDD" id="cd03250">
    <property type="entry name" value="ABCC_MRP_domain1"/>
    <property type="match status" value="1"/>
</dbReference>
<dbReference type="InterPro" id="IPR017871">
    <property type="entry name" value="ABC_transporter-like_CS"/>
</dbReference>
<evidence type="ECO:0000256" key="6">
    <source>
        <dbReference type="ARBA" id="ARBA00022840"/>
    </source>
</evidence>
<feature type="transmembrane region" description="Helical" evidence="11">
    <location>
        <begin position="1117"/>
        <end position="1150"/>
    </location>
</feature>
<feature type="region of interest" description="Disordered" evidence="10">
    <location>
        <begin position="378"/>
        <end position="397"/>
    </location>
</feature>
<keyword evidence="14" id="KW-0378">Hydrolase</keyword>
<dbReference type="CDD" id="cd18604">
    <property type="entry name" value="ABC_6TM_VMR1_D2_like"/>
    <property type="match status" value="1"/>
</dbReference>
<dbReference type="CDD" id="cd03244">
    <property type="entry name" value="ABCC_MRP_domain2"/>
    <property type="match status" value="1"/>
</dbReference>
<reference evidence="14 15" key="1">
    <citation type="submission" date="2019-09" db="EMBL/GenBank/DDBJ databases">
        <authorList>
            <consortium name="DOE Joint Genome Institute"/>
            <person name="Mondo S.J."/>
            <person name="Navarro-Mendoza M.I."/>
            <person name="Perez-Arques C."/>
            <person name="Panchal S."/>
            <person name="Nicolas F.E."/>
            <person name="Ganguly P."/>
            <person name="Pangilinan J."/>
            <person name="Grigoriev I."/>
            <person name="Heitman J."/>
            <person name="Sanya K."/>
            <person name="Garre V."/>
        </authorList>
    </citation>
    <scope>NUCLEOTIDE SEQUENCE [LARGE SCALE GENOMIC DNA]</scope>
    <source>
        <strain evidence="14 15">MU402</strain>
    </source>
</reference>
<dbReference type="InterPro" id="IPR011527">
    <property type="entry name" value="ABC1_TM_dom"/>
</dbReference>
<evidence type="ECO:0000259" key="12">
    <source>
        <dbReference type="PROSITE" id="PS50893"/>
    </source>
</evidence>